<dbReference type="EMBL" id="KZ678472">
    <property type="protein sequence ID" value="PSR82726.1"/>
    <property type="molecule type" value="Genomic_DNA"/>
</dbReference>
<evidence type="ECO:0000256" key="1">
    <source>
        <dbReference type="SAM" id="MobiDB-lite"/>
    </source>
</evidence>
<proteinExistence type="predicted"/>
<protein>
    <submittedName>
        <fullName evidence="2">Uncharacterized protein</fullName>
    </submittedName>
</protein>
<evidence type="ECO:0000313" key="3">
    <source>
        <dbReference type="Proteomes" id="UP000241462"/>
    </source>
</evidence>
<reference evidence="2 3" key="1">
    <citation type="journal article" date="2018" name="Mycol. Prog.">
        <title>Coniella lustricola, a new species from submerged detritus.</title>
        <authorList>
            <person name="Raudabaugh D.B."/>
            <person name="Iturriaga T."/>
            <person name="Carver A."/>
            <person name="Mondo S."/>
            <person name="Pangilinan J."/>
            <person name="Lipzen A."/>
            <person name="He G."/>
            <person name="Amirebrahimi M."/>
            <person name="Grigoriev I.V."/>
            <person name="Miller A.N."/>
        </authorList>
    </citation>
    <scope>NUCLEOTIDE SEQUENCE [LARGE SCALE GENOMIC DNA]</scope>
    <source>
        <strain evidence="2 3">B22-T-1</strain>
    </source>
</reference>
<organism evidence="2 3">
    <name type="scientific">Coniella lustricola</name>
    <dbReference type="NCBI Taxonomy" id="2025994"/>
    <lineage>
        <taxon>Eukaryota</taxon>
        <taxon>Fungi</taxon>
        <taxon>Dikarya</taxon>
        <taxon>Ascomycota</taxon>
        <taxon>Pezizomycotina</taxon>
        <taxon>Sordariomycetes</taxon>
        <taxon>Sordariomycetidae</taxon>
        <taxon>Diaporthales</taxon>
        <taxon>Schizoparmaceae</taxon>
        <taxon>Coniella</taxon>
    </lineage>
</organism>
<dbReference type="Proteomes" id="UP000241462">
    <property type="component" value="Unassembled WGS sequence"/>
</dbReference>
<sequence>MSRLFLLRFAACTCRMPHTLLRILSRPSKSSGAVKAAWNGHAGLSLSALRPAMLHSPHPMSQGTRIPRLKTRPITRETTRPGRPHSRKEREQAEDNQAMTTVTRARTRTKTMRTDPKGSAGVPYNPRKPSRKRVGNALTECCTRTSTVSHSSNPVDAMVSRAVTNSGKRRPGRDFQANYAEHDDKLTCFRSHLEQKHYKQSSNRPTSDYRMNQNQKSQLEALIKNIPRVLQQTHNNNFQEYEKAQFYNDLKAYRSVWAIIFPENIHRCPNIPYYLDFGTDERERISGQIYDAILNEEKSVQRRAGYLSWQPNDDENKKLAVQLVSMVLDSDPAAAQRLASICHSETAFYREQASIEPHQHHSTANSAQAQSLVTDAGASVDLDSVASPLSATVDLDPDVESHHLQAQPFLDPQQEQTGPAQKPSFALDTYGGNLTMIPFSTNVELFRDQVCNTIIVSLTCGQVSISTASCMAELSLLLPLGYNVQIMYPTRHEAQFPADLAPFTPKFNFNDHMSIASDEDPTKIPFSTKVRLYRNQEYNTIIIHLICGQMSTSAAACMAELSMLLPLGFNVHIIYPTKHAAQFPADLAPFTPDFNFNDDMSIASDHMLPQQQQFYENNFNAGPSGVE</sequence>
<name>A0A2T3A4K6_9PEZI</name>
<dbReference type="AlphaFoldDB" id="A0A2T3A4K6"/>
<accession>A0A2T3A4K6</accession>
<keyword evidence="3" id="KW-1185">Reference proteome</keyword>
<dbReference type="InParanoid" id="A0A2T3A4K6"/>
<feature type="region of interest" description="Disordered" evidence="1">
    <location>
        <begin position="71"/>
        <end position="134"/>
    </location>
</feature>
<gene>
    <name evidence="2" type="ORF">BD289DRAFT_10592</name>
</gene>
<evidence type="ECO:0000313" key="2">
    <source>
        <dbReference type="EMBL" id="PSR82726.1"/>
    </source>
</evidence>